<evidence type="ECO:0000256" key="1">
    <source>
        <dbReference type="SAM" id="MobiDB-lite"/>
    </source>
</evidence>
<feature type="compositionally biased region" description="Basic and acidic residues" evidence="1">
    <location>
        <begin position="55"/>
        <end position="82"/>
    </location>
</feature>
<evidence type="ECO:0000313" key="4">
    <source>
        <dbReference type="Proteomes" id="UP000636800"/>
    </source>
</evidence>
<protein>
    <submittedName>
        <fullName evidence="2">Uncharacterized protein</fullName>
    </submittedName>
</protein>
<feature type="compositionally biased region" description="Basic and acidic residues" evidence="1">
    <location>
        <begin position="9"/>
        <end position="25"/>
    </location>
</feature>
<evidence type="ECO:0000313" key="2">
    <source>
        <dbReference type="EMBL" id="KAG0448475.1"/>
    </source>
</evidence>
<dbReference type="EMBL" id="JADCNL010000305">
    <property type="protein sequence ID" value="KAG0448598.1"/>
    <property type="molecule type" value="Genomic_DNA"/>
</dbReference>
<feature type="compositionally biased region" description="Acidic residues" evidence="1">
    <location>
        <begin position="42"/>
        <end position="54"/>
    </location>
</feature>
<evidence type="ECO:0000313" key="5">
    <source>
        <dbReference type="Proteomes" id="UP000639772"/>
    </source>
</evidence>
<sequence length="92" mass="10851">MEIVEEEIKDCRGKEEAEMKEDEGRRKMRMIAGGGRDGRREEDEEEEEEEGDEDEHGHELKIERWKCDKDEMKRLDGGGKEKGRGRKSRGRE</sequence>
<gene>
    <name evidence="3" type="ORF">HPP92_027768</name>
    <name evidence="2" type="ORF">HPP92_027824</name>
</gene>
<feature type="region of interest" description="Disordered" evidence="1">
    <location>
        <begin position="1"/>
        <end position="92"/>
    </location>
</feature>
<organism evidence="2 5">
    <name type="scientific">Vanilla planifolia</name>
    <name type="common">Vanilla</name>
    <dbReference type="NCBI Taxonomy" id="51239"/>
    <lineage>
        <taxon>Eukaryota</taxon>
        <taxon>Viridiplantae</taxon>
        <taxon>Streptophyta</taxon>
        <taxon>Embryophyta</taxon>
        <taxon>Tracheophyta</taxon>
        <taxon>Spermatophyta</taxon>
        <taxon>Magnoliopsida</taxon>
        <taxon>Liliopsida</taxon>
        <taxon>Asparagales</taxon>
        <taxon>Orchidaceae</taxon>
        <taxon>Vanilloideae</taxon>
        <taxon>Vanilleae</taxon>
        <taxon>Vanilla</taxon>
    </lineage>
</organism>
<dbReference type="Proteomes" id="UP000639772">
    <property type="component" value="Unassembled WGS sequence"/>
</dbReference>
<dbReference type="AlphaFoldDB" id="A0A835P7L0"/>
<keyword evidence="4" id="KW-1185">Reference proteome</keyword>
<dbReference type="Proteomes" id="UP000636800">
    <property type="component" value="Unassembled WGS sequence"/>
</dbReference>
<dbReference type="EMBL" id="JADCNM010000306">
    <property type="protein sequence ID" value="KAG0448475.1"/>
    <property type="molecule type" value="Genomic_DNA"/>
</dbReference>
<feature type="compositionally biased region" description="Basic residues" evidence="1">
    <location>
        <begin position="83"/>
        <end position="92"/>
    </location>
</feature>
<name>A0A835P7L0_VANPL</name>
<comment type="caution">
    <text evidence="2">The sequence shown here is derived from an EMBL/GenBank/DDBJ whole genome shotgun (WGS) entry which is preliminary data.</text>
</comment>
<reference evidence="4 5" key="1">
    <citation type="journal article" date="2020" name="Nat. Food">
        <title>A phased Vanilla planifolia genome enables genetic improvement of flavour and production.</title>
        <authorList>
            <person name="Hasing T."/>
            <person name="Tang H."/>
            <person name="Brym M."/>
            <person name="Khazi F."/>
            <person name="Huang T."/>
            <person name="Chambers A.H."/>
        </authorList>
    </citation>
    <scope>NUCLEOTIDE SEQUENCE [LARGE SCALE GENOMIC DNA]</scope>
    <source>
        <tissue evidence="2">Leaf</tissue>
    </source>
</reference>
<evidence type="ECO:0000313" key="3">
    <source>
        <dbReference type="EMBL" id="KAG0448598.1"/>
    </source>
</evidence>
<proteinExistence type="predicted"/>
<accession>A0A835P7L0</accession>